<dbReference type="InterPro" id="IPR000210">
    <property type="entry name" value="BTB/POZ_dom"/>
</dbReference>
<dbReference type="Pfam" id="PF00651">
    <property type="entry name" value="BTB"/>
    <property type="match status" value="1"/>
</dbReference>
<dbReference type="eggNOG" id="ENOG502SREW">
    <property type="taxonomic scope" value="Eukaryota"/>
</dbReference>
<dbReference type="InterPro" id="IPR011333">
    <property type="entry name" value="SKP1/BTB/POZ_sf"/>
</dbReference>
<proteinExistence type="predicted"/>
<dbReference type="SMART" id="SM00225">
    <property type="entry name" value="BTB"/>
    <property type="match status" value="1"/>
</dbReference>
<evidence type="ECO:0000259" key="1">
    <source>
        <dbReference type="PROSITE" id="PS50097"/>
    </source>
</evidence>
<keyword evidence="3" id="KW-1185">Reference proteome</keyword>
<accession>S8FYJ6</accession>
<dbReference type="OrthoDB" id="3223751at2759"/>
<protein>
    <recommendedName>
        <fullName evidence="1">BTB domain-containing protein</fullName>
    </recommendedName>
</protein>
<reference evidence="2 3" key="1">
    <citation type="journal article" date="2012" name="Science">
        <title>The Paleozoic origin of enzymatic lignin decomposition reconstructed from 31 fungal genomes.</title>
        <authorList>
            <person name="Floudas D."/>
            <person name="Binder M."/>
            <person name="Riley R."/>
            <person name="Barry K."/>
            <person name="Blanchette R.A."/>
            <person name="Henrissat B."/>
            <person name="Martinez A.T."/>
            <person name="Otillar R."/>
            <person name="Spatafora J.W."/>
            <person name="Yadav J.S."/>
            <person name="Aerts A."/>
            <person name="Benoit I."/>
            <person name="Boyd A."/>
            <person name="Carlson A."/>
            <person name="Copeland A."/>
            <person name="Coutinho P.M."/>
            <person name="de Vries R.P."/>
            <person name="Ferreira P."/>
            <person name="Findley K."/>
            <person name="Foster B."/>
            <person name="Gaskell J."/>
            <person name="Glotzer D."/>
            <person name="Gorecki P."/>
            <person name="Heitman J."/>
            <person name="Hesse C."/>
            <person name="Hori C."/>
            <person name="Igarashi K."/>
            <person name="Jurgens J.A."/>
            <person name="Kallen N."/>
            <person name="Kersten P."/>
            <person name="Kohler A."/>
            <person name="Kuees U."/>
            <person name="Kumar T.K.A."/>
            <person name="Kuo A."/>
            <person name="LaButti K."/>
            <person name="Larrondo L.F."/>
            <person name="Lindquist E."/>
            <person name="Ling A."/>
            <person name="Lombard V."/>
            <person name="Lucas S."/>
            <person name="Lundell T."/>
            <person name="Martin R."/>
            <person name="McLaughlin D.J."/>
            <person name="Morgenstern I."/>
            <person name="Morin E."/>
            <person name="Murat C."/>
            <person name="Nagy L.G."/>
            <person name="Nolan M."/>
            <person name="Ohm R.A."/>
            <person name="Patyshakuliyeva A."/>
            <person name="Rokas A."/>
            <person name="Ruiz-Duenas F.J."/>
            <person name="Sabat G."/>
            <person name="Salamov A."/>
            <person name="Samejima M."/>
            <person name="Schmutz J."/>
            <person name="Slot J.C."/>
            <person name="St John F."/>
            <person name="Stenlid J."/>
            <person name="Sun H."/>
            <person name="Sun S."/>
            <person name="Syed K."/>
            <person name="Tsang A."/>
            <person name="Wiebenga A."/>
            <person name="Young D."/>
            <person name="Pisabarro A."/>
            <person name="Eastwood D.C."/>
            <person name="Martin F."/>
            <person name="Cullen D."/>
            <person name="Grigoriev I.V."/>
            <person name="Hibbett D.S."/>
        </authorList>
    </citation>
    <scope>NUCLEOTIDE SEQUENCE</scope>
    <source>
        <strain evidence="3">FP-58527</strain>
    </source>
</reference>
<evidence type="ECO:0000313" key="2">
    <source>
        <dbReference type="EMBL" id="EPT03265.1"/>
    </source>
</evidence>
<feature type="domain" description="BTB" evidence="1">
    <location>
        <begin position="16"/>
        <end position="89"/>
    </location>
</feature>
<sequence>MQPAVIRRSRFFVEPETVYLRVRDGDKHEEHLFRIHRYFLERDSELFRGMFACPPTKGSIEGQTEETAIHLPGVVPYELECLMAFLYEGMYDRVVPLEEWIALLSVSSRLLFDKIREHAISAIERHAPPLEPARKILLATKHDIPRWLHPAFTELCTRPDALSEDETSELGAEIAARVGRARDMVRLRAGYGQPGGVGFSKAFAGCGCKDCRDARSESVRANYVAMVDSIIKETIALP</sequence>
<evidence type="ECO:0000313" key="3">
    <source>
        <dbReference type="Proteomes" id="UP000015241"/>
    </source>
</evidence>
<name>S8FYJ6_FOMSC</name>
<dbReference type="InParanoid" id="S8FYJ6"/>
<dbReference type="Gene3D" id="3.30.710.10">
    <property type="entry name" value="Potassium Channel Kv1.1, Chain A"/>
    <property type="match status" value="1"/>
</dbReference>
<dbReference type="HOGENOM" id="CLU_047592_5_1_1"/>
<dbReference type="PROSITE" id="PS50097">
    <property type="entry name" value="BTB"/>
    <property type="match status" value="1"/>
</dbReference>
<organism evidence="2 3">
    <name type="scientific">Fomitopsis schrenkii</name>
    <name type="common">Brown rot fungus</name>
    <dbReference type="NCBI Taxonomy" id="2126942"/>
    <lineage>
        <taxon>Eukaryota</taxon>
        <taxon>Fungi</taxon>
        <taxon>Dikarya</taxon>
        <taxon>Basidiomycota</taxon>
        <taxon>Agaricomycotina</taxon>
        <taxon>Agaricomycetes</taxon>
        <taxon>Polyporales</taxon>
        <taxon>Fomitopsis</taxon>
    </lineage>
</organism>
<gene>
    <name evidence="2" type="ORF">FOMPIDRAFT_1047253</name>
</gene>
<dbReference type="STRING" id="743788.S8FYJ6"/>
<dbReference type="CDD" id="cd18186">
    <property type="entry name" value="BTB_POZ_ZBTB_KLHL-like"/>
    <property type="match status" value="1"/>
</dbReference>
<dbReference type="AlphaFoldDB" id="S8FYJ6"/>
<dbReference type="EMBL" id="KE504131">
    <property type="protein sequence ID" value="EPT03265.1"/>
    <property type="molecule type" value="Genomic_DNA"/>
</dbReference>
<dbReference type="Proteomes" id="UP000015241">
    <property type="component" value="Unassembled WGS sequence"/>
</dbReference>
<dbReference type="SUPFAM" id="SSF54695">
    <property type="entry name" value="POZ domain"/>
    <property type="match status" value="1"/>
</dbReference>